<evidence type="ECO:0000313" key="1">
    <source>
        <dbReference type="EMBL" id="EJW99943.1"/>
    </source>
</evidence>
<organism evidence="1">
    <name type="scientific">gut metagenome</name>
    <dbReference type="NCBI Taxonomy" id="749906"/>
    <lineage>
        <taxon>unclassified sequences</taxon>
        <taxon>metagenomes</taxon>
        <taxon>organismal metagenomes</taxon>
    </lineage>
</organism>
<dbReference type="EMBL" id="AMCI01003590">
    <property type="protein sequence ID" value="EJW99943.1"/>
    <property type="molecule type" value="Genomic_DNA"/>
</dbReference>
<comment type="caution">
    <text evidence="1">The sequence shown here is derived from an EMBL/GenBank/DDBJ whole genome shotgun (WGS) entry which is preliminary data.</text>
</comment>
<gene>
    <name evidence="1" type="ORF">EVA_11952</name>
</gene>
<reference evidence="1" key="1">
    <citation type="journal article" date="2012" name="PLoS ONE">
        <title>Gene sets for utilization of primary and secondary nutrition supplies in the distal gut of endangered iberian lynx.</title>
        <authorList>
            <person name="Alcaide M."/>
            <person name="Messina E."/>
            <person name="Richter M."/>
            <person name="Bargiela R."/>
            <person name="Peplies J."/>
            <person name="Huws S.A."/>
            <person name="Newbold C.J."/>
            <person name="Golyshin P.N."/>
            <person name="Simon M.A."/>
            <person name="Lopez G."/>
            <person name="Yakimov M.M."/>
            <person name="Ferrer M."/>
        </authorList>
    </citation>
    <scope>NUCLEOTIDE SEQUENCE</scope>
</reference>
<accession>J9FZD6</accession>
<feature type="non-terminal residue" evidence="1">
    <location>
        <position position="32"/>
    </location>
</feature>
<name>J9FZD6_9ZZZZ</name>
<protein>
    <submittedName>
        <fullName evidence="1">Uncharacterized protein</fullName>
    </submittedName>
</protein>
<dbReference type="AlphaFoldDB" id="J9FZD6"/>
<proteinExistence type="predicted"/>
<sequence>MAVLPPEKLTPLVVEKTNQFIEANMECERVEL</sequence>